<dbReference type="SMART" id="SM00642">
    <property type="entry name" value="Aamy"/>
    <property type="match status" value="1"/>
</dbReference>
<feature type="domain" description="Glycosyl hydrolase family 13 catalytic" evidence="2">
    <location>
        <begin position="150"/>
        <end position="512"/>
    </location>
</feature>
<proteinExistence type="predicted"/>
<gene>
    <name evidence="3" type="ORF">OJ253_2751</name>
</gene>
<reference evidence="3" key="1">
    <citation type="submission" date="2022-10" db="EMBL/GenBank/DDBJ databases">
        <title>Adaptive evolution leads to modifications in subtelomeric GC content in a zoonotic Cryptosporidium species.</title>
        <authorList>
            <person name="Li J."/>
            <person name="Feng Y."/>
            <person name="Xiao L."/>
        </authorList>
    </citation>
    <scope>NUCLEOTIDE SEQUENCE</scope>
    <source>
        <strain evidence="3">33844</strain>
    </source>
</reference>
<dbReference type="PANTHER" id="PTHR43651:SF11">
    <property type="entry name" value="MALTO-OLIGOSYLTREHALOSE TREHALOHYDROLASE"/>
    <property type="match status" value="1"/>
</dbReference>
<dbReference type="AlphaFoldDB" id="A0A9D5HWH5"/>
<dbReference type="InterPro" id="IPR037439">
    <property type="entry name" value="Branching_enzy"/>
</dbReference>
<evidence type="ECO:0000256" key="1">
    <source>
        <dbReference type="PIRSR" id="PIRSR000463-1"/>
    </source>
</evidence>
<dbReference type="Gene3D" id="3.20.20.80">
    <property type="entry name" value="Glycosidases"/>
    <property type="match status" value="1"/>
</dbReference>
<dbReference type="PIRSF" id="PIRSF000463">
    <property type="entry name" value="GlgB"/>
    <property type="match status" value="1"/>
</dbReference>
<dbReference type="Pfam" id="PF00128">
    <property type="entry name" value="Alpha-amylase"/>
    <property type="match status" value="1"/>
</dbReference>
<name>A0A9D5HWH5_9CRYT</name>
<dbReference type="InterPro" id="IPR017853">
    <property type="entry name" value="GH"/>
</dbReference>
<dbReference type="OrthoDB" id="1740265at2759"/>
<dbReference type="EMBL" id="JAPCXC010000077">
    <property type="protein sequence ID" value="KAJ1606445.1"/>
    <property type="molecule type" value="Genomic_DNA"/>
</dbReference>
<comment type="caution">
    <text evidence="3">The sequence shown here is derived from an EMBL/GenBank/DDBJ whole genome shotgun (WGS) entry which is preliminary data.</text>
</comment>
<dbReference type="InterPro" id="IPR006047">
    <property type="entry name" value="GH13_cat_dom"/>
</dbReference>
<evidence type="ECO:0000313" key="3">
    <source>
        <dbReference type="EMBL" id="KAJ1606445.1"/>
    </source>
</evidence>
<dbReference type="PANTHER" id="PTHR43651">
    <property type="entry name" value="1,4-ALPHA-GLUCAN-BRANCHING ENZYME"/>
    <property type="match status" value="1"/>
</dbReference>
<sequence>MVQERKQDAGWIQMKLEELPDSIRVLERRMGAVFYVEFGICIFRIWTVHCKNVWLVNPITSEKFLMANDSEENIKIVIMRNVELNDKYHFLMETSNGEKITRRDPYARFTEYNTDTCYILDTIGSAKRQSGRVSDRPELNQMIIYELHVESYIQRYGEFFLLESEASTEDPPSFIRQIADYGLSNIKSLNFNCVELMPVVEYCGEWGYNPRLLMSMNSHLGSVEDFIYLVQKVHEQEMYLIVDLVLHHGASRLNSLWNFDGYSHQGGIYFEGGGETGWGARFNFNKKEVQDMLHEACRVFLGEYGVDGIRFDSAHNIPSWLLRKLTTELKEEFPGRFMIAEVVPEDPSYLRECGFDSCWIHSSYYDIIAQFRGQKTQQVWNSGYSKYLIQGHHGFSSPSQCILTMLGNHDQIGNRCNGGNPSGDDRIGRYVIDQFGGRQSWDARAYCRLLYSLSCISYGVPMIFMGTENLQGKWWSAKDRVYNYDWGLIKSNDRYTCEMRRLVQDINLLKIKERGVFSSGHNNFIHFDINFSHFIAVFIRKSVDRAFLCIVNMGTHEWLENNYRVKVSQDKIQDFGQVLRQEFNSQSEEYGGWEGSHTVPRGDAIHCSQESSKEANIFFMLNVPKYSVTIYKFCRA</sequence>
<organism evidence="3">
    <name type="scientific">Cryptosporidium canis</name>
    <dbReference type="NCBI Taxonomy" id="195482"/>
    <lineage>
        <taxon>Eukaryota</taxon>
        <taxon>Sar</taxon>
        <taxon>Alveolata</taxon>
        <taxon>Apicomplexa</taxon>
        <taxon>Conoidasida</taxon>
        <taxon>Coccidia</taxon>
        <taxon>Eucoccidiorida</taxon>
        <taxon>Eimeriorina</taxon>
        <taxon>Cryptosporidiidae</taxon>
        <taxon>Cryptosporidium</taxon>
    </lineage>
</organism>
<accession>A0A9D5HWH5</accession>
<feature type="active site" description="Proton donor" evidence="1">
    <location>
        <position position="341"/>
    </location>
</feature>
<dbReference type="GO" id="GO:0005978">
    <property type="term" value="P:glycogen biosynthetic process"/>
    <property type="evidence" value="ECO:0007669"/>
    <property type="project" value="InterPro"/>
</dbReference>
<dbReference type="InterPro" id="IPR013780">
    <property type="entry name" value="Glyco_hydro_b"/>
</dbReference>
<protein>
    <submittedName>
        <fullName evidence="3">41-2 protein antigen</fullName>
    </submittedName>
</protein>
<evidence type="ECO:0000259" key="2">
    <source>
        <dbReference type="SMART" id="SM00642"/>
    </source>
</evidence>
<dbReference type="SUPFAM" id="SSF51445">
    <property type="entry name" value="(Trans)glycosidases"/>
    <property type="match status" value="1"/>
</dbReference>
<dbReference type="GO" id="GO:0003844">
    <property type="term" value="F:1,4-alpha-glucan branching enzyme activity"/>
    <property type="evidence" value="ECO:0007669"/>
    <property type="project" value="InterPro"/>
</dbReference>
<feature type="active site" description="Nucleophile" evidence="1">
    <location>
        <position position="312"/>
    </location>
</feature>
<dbReference type="Proteomes" id="UP001067231">
    <property type="component" value="Unassembled WGS sequence"/>
</dbReference>
<dbReference type="Gene3D" id="2.60.40.1180">
    <property type="entry name" value="Golgi alpha-mannosidase II"/>
    <property type="match status" value="1"/>
</dbReference>